<dbReference type="WBParaSite" id="ES5_v2.g17656.t1">
    <property type="protein sequence ID" value="ES5_v2.g17656.t1"/>
    <property type="gene ID" value="ES5_v2.g17656"/>
</dbReference>
<name>A0AC34FKD1_9BILA</name>
<reference evidence="2" key="1">
    <citation type="submission" date="2022-11" db="UniProtKB">
        <authorList>
            <consortium name="WormBaseParasite"/>
        </authorList>
    </citation>
    <scope>IDENTIFICATION</scope>
</reference>
<evidence type="ECO:0000313" key="2">
    <source>
        <dbReference type="WBParaSite" id="ES5_v2.g17656.t1"/>
    </source>
</evidence>
<accession>A0AC34FKD1</accession>
<evidence type="ECO:0000313" key="1">
    <source>
        <dbReference type="Proteomes" id="UP000887579"/>
    </source>
</evidence>
<proteinExistence type="predicted"/>
<protein>
    <submittedName>
        <fullName evidence="2">Uncharacterized protein</fullName>
    </submittedName>
</protein>
<sequence>MATKDDYLSFKDKQNIYVDNNDQYYILKVLDNDTDYNLQDKKYSNSWKKSNKYLSSIQNSKIGFGENDEFKKAKTVNKSTLSLHIATYENSNKATSDSDLNEKEQLTTKDSSLAKKWKTSNQLFPGSLSFIQNPFEFPRQQENDEAKIPEVAKFKASQKLFNPNTKASKYLTLDVERKTAKRKRREKKEKEKEKEASQSGSLSCRQFVDASDPVTQLEPRLPENLRDDASVIANSDPDLSQQNSSSQQQLGNDFDDLSEQFSAAKINDPSISPQQDIENDLRVTCSSLIDDEDSDASADAKSTSYSSISDASDLYEPKQIKWGFELPKLVRGKERLWMPEDEDGLSSLSGFSDTTQSEQEEDDDDDVVEVEPQDHTKVCVVQEKLPPILFYKREELAKHFINYWSLVRKLHDERSTMIKVIKKQLSKSKFYNEEQSYRINATIKVLEHHLNYIIPVLPEFKATYENGSNKQILIRKGFIYMKIANKNLYACISQNDTSYCPAYLIVDEYDYIVERSFPCHNHSGTEEYEFDEPLPLASPTFLPKVIAESSEGRGNYRKIMRLLDKTLDDLKAWEKQAELCRMKVDQIPKAAAEVQELSPASNLNEFINFTNCIRLDCFATFREPAVTCFQDEIHNPPPKVTNVDENLESSSTSPQQAVHFL</sequence>
<dbReference type="Proteomes" id="UP000887579">
    <property type="component" value="Unplaced"/>
</dbReference>
<organism evidence="1 2">
    <name type="scientific">Panagrolaimus sp. ES5</name>
    <dbReference type="NCBI Taxonomy" id="591445"/>
    <lineage>
        <taxon>Eukaryota</taxon>
        <taxon>Metazoa</taxon>
        <taxon>Ecdysozoa</taxon>
        <taxon>Nematoda</taxon>
        <taxon>Chromadorea</taxon>
        <taxon>Rhabditida</taxon>
        <taxon>Tylenchina</taxon>
        <taxon>Panagrolaimomorpha</taxon>
        <taxon>Panagrolaimoidea</taxon>
        <taxon>Panagrolaimidae</taxon>
        <taxon>Panagrolaimus</taxon>
    </lineage>
</organism>